<evidence type="ECO:0000313" key="1">
    <source>
        <dbReference type="EMBL" id="JAH96314.1"/>
    </source>
</evidence>
<organism evidence="1">
    <name type="scientific">Anguilla anguilla</name>
    <name type="common">European freshwater eel</name>
    <name type="synonym">Muraena anguilla</name>
    <dbReference type="NCBI Taxonomy" id="7936"/>
    <lineage>
        <taxon>Eukaryota</taxon>
        <taxon>Metazoa</taxon>
        <taxon>Chordata</taxon>
        <taxon>Craniata</taxon>
        <taxon>Vertebrata</taxon>
        <taxon>Euteleostomi</taxon>
        <taxon>Actinopterygii</taxon>
        <taxon>Neopterygii</taxon>
        <taxon>Teleostei</taxon>
        <taxon>Anguilliformes</taxon>
        <taxon>Anguillidae</taxon>
        <taxon>Anguilla</taxon>
    </lineage>
</organism>
<name>A0A0E9X177_ANGAN</name>
<proteinExistence type="predicted"/>
<reference evidence="1" key="1">
    <citation type="submission" date="2014-11" db="EMBL/GenBank/DDBJ databases">
        <authorList>
            <person name="Amaro Gonzalez C."/>
        </authorList>
    </citation>
    <scope>NUCLEOTIDE SEQUENCE</scope>
</reference>
<accession>A0A0E9X177</accession>
<sequence>MASQKGNILKLHNTATHFPYSSFHFCSAYTVNSSVYSISHCQDKERPIKPKQILHCRTFPSAPVHVGSAVDGDEHRPI</sequence>
<reference evidence="1" key="2">
    <citation type="journal article" date="2015" name="Fish Shellfish Immunol.">
        <title>Early steps in the European eel (Anguilla anguilla)-Vibrio vulnificus interaction in the gills: Role of the RtxA13 toxin.</title>
        <authorList>
            <person name="Callol A."/>
            <person name="Pajuelo D."/>
            <person name="Ebbesson L."/>
            <person name="Teles M."/>
            <person name="MacKenzie S."/>
            <person name="Amaro C."/>
        </authorList>
    </citation>
    <scope>NUCLEOTIDE SEQUENCE</scope>
</reference>
<dbReference type="AlphaFoldDB" id="A0A0E9X177"/>
<dbReference type="EMBL" id="GBXM01012263">
    <property type="protein sequence ID" value="JAH96314.1"/>
    <property type="molecule type" value="Transcribed_RNA"/>
</dbReference>
<protein>
    <submittedName>
        <fullName evidence="1">Uncharacterized protein</fullName>
    </submittedName>
</protein>